<proteinExistence type="predicted"/>
<name>A0A2A6BCF5_PRIPA</name>
<protein>
    <submittedName>
        <fullName evidence="2">Uncharacterized protein</fullName>
    </submittedName>
</protein>
<organism evidence="2 3">
    <name type="scientific">Pristionchus pacificus</name>
    <name type="common">Parasitic nematode worm</name>
    <dbReference type="NCBI Taxonomy" id="54126"/>
    <lineage>
        <taxon>Eukaryota</taxon>
        <taxon>Metazoa</taxon>
        <taxon>Ecdysozoa</taxon>
        <taxon>Nematoda</taxon>
        <taxon>Chromadorea</taxon>
        <taxon>Rhabditida</taxon>
        <taxon>Rhabditina</taxon>
        <taxon>Diplogasteromorpha</taxon>
        <taxon>Diplogasteroidea</taxon>
        <taxon>Neodiplogasteridae</taxon>
        <taxon>Pristionchus</taxon>
    </lineage>
</organism>
<evidence type="ECO:0000256" key="1">
    <source>
        <dbReference type="SAM" id="MobiDB-lite"/>
    </source>
</evidence>
<keyword evidence="3" id="KW-1185">Reference proteome</keyword>
<reference evidence="3" key="1">
    <citation type="journal article" date="2008" name="Nat. Genet.">
        <title>The Pristionchus pacificus genome provides a unique perspective on nematode lifestyle and parasitism.</title>
        <authorList>
            <person name="Dieterich C."/>
            <person name="Clifton S.W."/>
            <person name="Schuster L.N."/>
            <person name="Chinwalla A."/>
            <person name="Delehaunty K."/>
            <person name="Dinkelacker I."/>
            <person name="Fulton L."/>
            <person name="Fulton R."/>
            <person name="Godfrey J."/>
            <person name="Minx P."/>
            <person name="Mitreva M."/>
            <person name="Roeseler W."/>
            <person name="Tian H."/>
            <person name="Witte H."/>
            <person name="Yang S.P."/>
            <person name="Wilson R.K."/>
            <person name="Sommer R.J."/>
        </authorList>
    </citation>
    <scope>NUCLEOTIDE SEQUENCE [LARGE SCALE GENOMIC DNA]</scope>
    <source>
        <strain evidence="3">PS312</strain>
    </source>
</reference>
<evidence type="ECO:0000313" key="3">
    <source>
        <dbReference type="Proteomes" id="UP000005239"/>
    </source>
</evidence>
<gene>
    <name evidence="2" type="primary">WBGene00283431</name>
</gene>
<dbReference type="AlphaFoldDB" id="A0A2A6BCF5"/>
<dbReference type="Proteomes" id="UP000005239">
    <property type="component" value="Unassembled WGS sequence"/>
</dbReference>
<accession>A0A8R1Z442</accession>
<reference evidence="2" key="2">
    <citation type="submission" date="2022-06" db="UniProtKB">
        <authorList>
            <consortium name="EnsemblMetazoa"/>
        </authorList>
    </citation>
    <scope>IDENTIFICATION</scope>
    <source>
        <strain evidence="2">PS312</strain>
    </source>
</reference>
<feature type="region of interest" description="Disordered" evidence="1">
    <location>
        <begin position="1"/>
        <end position="31"/>
    </location>
</feature>
<dbReference type="EnsemblMetazoa" id="PPA45062.1">
    <property type="protein sequence ID" value="PPA45062.1"/>
    <property type="gene ID" value="WBGene00283431"/>
</dbReference>
<evidence type="ECO:0000313" key="2">
    <source>
        <dbReference type="EnsemblMetazoa" id="PPA45062.1"/>
    </source>
</evidence>
<accession>A0A2A6BCF5</accession>
<feature type="compositionally biased region" description="Basic and acidic residues" evidence="1">
    <location>
        <begin position="14"/>
        <end position="26"/>
    </location>
</feature>
<feature type="compositionally biased region" description="Basic residues" evidence="1">
    <location>
        <begin position="1"/>
        <end position="13"/>
    </location>
</feature>
<sequence length="71" mass="8216">MKKSWRRTAPRLLRRTEERAQSEAEPPRPPCAVTIAHHFPSSLRGWRRLRSISRCICNSAECEDGRATMNP</sequence>